<dbReference type="PANTHER" id="PTHR30106">
    <property type="entry name" value="INNER MEMBRANE PROTEIN YEIH-RELATED"/>
    <property type="match status" value="1"/>
</dbReference>
<dbReference type="PANTHER" id="PTHR30106:SF1">
    <property type="entry name" value="UPF0324 MEMBRANE PROTEIN FN0533"/>
    <property type="match status" value="1"/>
</dbReference>
<protein>
    <recommendedName>
        <fullName evidence="10">Sulfate exporter family transporter</fullName>
    </recommendedName>
</protein>
<reference evidence="8 9" key="1">
    <citation type="submission" date="2011-08" db="EMBL/GenBank/DDBJ databases">
        <title>The Genome Sequence of Selenomonas noxia F0398.</title>
        <authorList>
            <consortium name="The Broad Institute Genome Sequencing Platform"/>
            <person name="Earl A."/>
            <person name="Ward D."/>
            <person name="Feldgarden M."/>
            <person name="Gevers D."/>
            <person name="Izard J."/>
            <person name="Ganesan A."/>
            <person name="Blanton J.M."/>
            <person name="Baranova O.V."/>
            <person name="Tanner A.C."/>
            <person name="Dewhirst F.E."/>
            <person name="Young S.K."/>
            <person name="Zeng Q."/>
            <person name="Gargeya S."/>
            <person name="Fitzgerald M."/>
            <person name="Haas B."/>
            <person name="Abouelleil A."/>
            <person name="Alvarado L."/>
            <person name="Arachchi H.M."/>
            <person name="Berlin A."/>
            <person name="Brown A."/>
            <person name="Chapman S.B."/>
            <person name="Chen Z."/>
            <person name="Dunbar C."/>
            <person name="Freedman E."/>
            <person name="Gearin G."/>
            <person name="Gellesch M."/>
            <person name="Goldberg J."/>
            <person name="Griggs A."/>
            <person name="Gujja S."/>
            <person name="Heiman D."/>
            <person name="Howarth C."/>
            <person name="Larson L."/>
            <person name="Lui A."/>
            <person name="MacDonald P.J.P."/>
            <person name="Montmayeur A."/>
            <person name="Murphy C."/>
            <person name="Neiman D."/>
            <person name="Pearson M."/>
            <person name="Priest M."/>
            <person name="Roberts A."/>
            <person name="Saif S."/>
            <person name="Shea T."/>
            <person name="Shenoy N."/>
            <person name="Sisk P."/>
            <person name="Stolte C."/>
            <person name="Sykes S."/>
            <person name="Wortman J."/>
            <person name="Nusbaum C."/>
            <person name="Birren B."/>
        </authorList>
    </citation>
    <scope>NUCLEOTIDE SEQUENCE [LARGE SCALE GENOMIC DNA]</scope>
    <source>
        <strain evidence="8 9">F0398</strain>
    </source>
</reference>
<evidence type="ECO:0000256" key="6">
    <source>
        <dbReference type="ARBA" id="ARBA00023136"/>
    </source>
</evidence>
<comment type="subcellular location">
    <subcellularLocation>
        <location evidence="1">Cell membrane</location>
        <topology evidence="1">Multi-pass membrane protein</topology>
    </subcellularLocation>
</comment>
<feature type="transmembrane region" description="Helical" evidence="7">
    <location>
        <begin position="235"/>
        <end position="255"/>
    </location>
</feature>
<evidence type="ECO:0000256" key="1">
    <source>
        <dbReference type="ARBA" id="ARBA00004651"/>
    </source>
</evidence>
<feature type="transmembrane region" description="Helical" evidence="7">
    <location>
        <begin position="411"/>
        <end position="429"/>
    </location>
</feature>
<keyword evidence="6 7" id="KW-0472">Membrane</keyword>
<evidence type="ECO:0000313" key="9">
    <source>
        <dbReference type="Proteomes" id="UP000003175"/>
    </source>
</evidence>
<dbReference type="Proteomes" id="UP000003175">
    <property type="component" value="Unassembled WGS sequence"/>
</dbReference>
<keyword evidence="4 7" id="KW-0812">Transmembrane</keyword>
<evidence type="ECO:0000256" key="7">
    <source>
        <dbReference type="SAM" id="Phobius"/>
    </source>
</evidence>
<gene>
    <name evidence="8" type="ORF">HMPREF9432_01556</name>
</gene>
<evidence type="ECO:0000256" key="4">
    <source>
        <dbReference type="ARBA" id="ARBA00022692"/>
    </source>
</evidence>
<feature type="transmembrane region" description="Helical" evidence="7">
    <location>
        <begin position="342"/>
        <end position="362"/>
    </location>
</feature>
<dbReference type="RefSeq" id="WP_006696777.1">
    <property type="nucleotide sequence ID" value="NZ_JH376860.1"/>
</dbReference>
<dbReference type="InterPro" id="IPR018383">
    <property type="entry name" value="UPF0324_pro"/>
</dbReference>
<feature type="transmembrane region" description="Helical" evidence="7">
    <location>
        <begin position="122"/>
        <end position="142"/>
    </location>
</feature>
<keyword evidence="5 7" id="KW-1133">Transmembrane helix</keyword>
<feature type="transmembrane region" description="Helical" evidence="7">
    <location>
        <begin position="93"/>
        <end position="110"/>
    </location>
</feature>
<comment type="similarity">
    <text evidence="2">Belongs to the UPF0324 family.</text>
</comment>
<comment type="caution">
    <text evidence="8">The sequence shown here is derived from an EMBL/GenBank/DDBJ whole genome shotgun (WGS) entry which is preliminary data.</text>
</comment>
<evidence type="ECO:0000256" key="2">
    <source>
        <dbReference type="ARBA" id="ARBA00007977"/>
    </source>
</evidence>
<evidence type="ECO:0000313" key="8">
    <source>
        <dbReference type="EMBL" id="EHG23882.1"/>
    </source>
</evidence>
<feature type="transmembrane region" description="Helical" evidence="7">
    <location>
        <begin position="61"/>
        <end position="86"/>
    </location>
</feature>
<feature type="transmembrane region" description="Helical" evidence="7">
    <location>
        <begin position="12"/>
        <end position="41"/>
    </location>
</feature>
<feature type="transmembrane region" description="Helical" evidence="7">
    <location>
        <begin position="305"/>
        <end position="322"/>
    </location>
</feature>
<dbReference type="Pfam" id="PF03601">
    <property type="entry name" value="Cons_hypoth698"/>
    <property type="match status" value="1"/>
</dbReference>
<evidence type="ECO:0000256" key="5">
    <source>
        <dbReference type="ARBA" id="ARBA00022989"/>
    </source>
</evidence>
<sequence length="440" mass="47560">MQKTYFWHKKEDSWAILIGLGIVAAATILFLADAANVLHLFNMKVSGWSSAADLGPVLTKIALPALSIFTFLAVILTIGAATLGFLPQKFLKGFIFLYILALLVTVLGANTYVKAMQLESPLLALIVGLAIGNFIGVPAWFSEAVRTEYYMKTGIVLMGATLPFTIILQAGPAAIIQALIVSIVTFVSIYLAATRLFHLDRRFAACLGAGGSICGVSGSIAIGGACRARQEHVSIAISLVVVWAVAMIFFLPFAAKALELPAGIAGAWIGTSEFADAAGFAAAEAIGDEAAVRSFTLMKVVGRDMFVGIWAFIVAVLSVTLWERTSLNSSERVDKREIWNRFPKFIIGFFAASLLTTFAITSMDPAVAGTYNKEAMVLFKSFRGWFFVLTFLSIGLTTRFRELALVGWKPFLAFAIGVAINVPIGYYLSNHVFADFWLDL</sequence>
<proteinExistence type="inferred from homology"/>
<organism evidence="8 9">
    <name type="scientific">Selenomonas noxia F0398</name>
    <dbReference type="NCBI Taxonomy" id="702437"/>
    <lineage>
        <taxon>Bacteria</taxon>
        <taxon>Bacillati</taxon>
        <taxon>Bacillota</taxon>
        <taxon>Negativicutes</taxon>
        <taxon>Selenomonadales</taxon>
        <taxon>Selenomonadaceae</taxon>
        <taxon>Selenomonas</taxon>
    </lineage>
</organism>
<evidence type="ECO:0008006" key="10">
    <source>
        <dbReference type="Google" id="ProtNLM"/>
    </source>
</evidence>
<evidence type="ECO:0000256" key="3">
    <source>
        <dbReference type="ARBA" id="ARBA00022475"/>
    </source>
</evidence>
<dbReference type="EMBL" id="ADGH01000016">
    <property type="protein sequence ID" value="EHG23882.1"/>
    <property type="molecule type" value="Genomic_DNA"/>
</dbReference>
<feature type="transmembrane region" description="Helical" evidence="7">
    <location>
        <begin position="174"/>
        <end position="193"/>
    </location>
</feature>
<keyword evidence="9" id="KW-1185">Reference proteome</keyword>
<keyword evidence="3" id="KW-1003">Cell membrane</keyword>
<name>A0ABP2MNM4_9FIRM</name>
<accession>A0ABP2MNM4</accession>
<feature type="transmembrane region" description="Helical" evidence="7">
    <location>
        <begin position="382"/>
        <end position="399"/>
    </location>
</feature>